<keyword evidence="1" id="KW-1015">Disulfide bond</keyword>
<dbReference type="PROSITE" id="PS50240">
    <property type="entry name" value="TRYPSIN_DOM"/>
    <property type="match status" value="1"/>
</dbReference>
<evidence type="ECO:0000259" key="3">
    <source>
        <dbReference type="PROSITE" id="PS50240"/>
    </source>
</evidence>
<name>A0A9Q0MB99_BLOTA</name>
<feature type="domain" description="Peptidase S1" evidence="3">
    <location>
        <begin position="1"/>
        <end position="155"/>
    </location>
</feature>
<evidence type="ECO:0000256" key="2">
    <source>
        <dbReference type="ARBA" id="ARBA00024195"/>
    </source>
</evidence>
<dbReference type="InterPro" id="IPR009003">
    <property type="entry name" value="Peptidase_S1_PA"/>
</dbReference>
<accession>A0A9Q0MB99</accession>
<protein>
    <recommendedName>
        <fullName evidence="3">Peptidase S1 domain-containing protein</fullName>
    </recommendedName>
</protein>
<dbReference type="InterPro" id="IPR051487">
    <property type="entry name" value="Ser/Thr_Proteases_Immune/Dev"/>
</dbReference>
<organism evidence="4 5">
    <name type="scientific">Blomia tropicalis</name>
    <name type="common">Mite</name>
    <dbReference type="NCBI Taxonomy" id="40697"/>
    <lineage>
        <taxon>Eukaryota</taxon>
        <taxon>Metazoa</taxon>
        <taxon>Ecdysozoa</taxon>
        <taxon>Arthropoda</taxon>
        <taxon>Chelicerata</taxon>
        <taxon>Arachnida</taxon>
        <taxon>Acari</taxon>
        <taxon>Acariformes</taxon>
        <taxon>Sarcoptiformes</taxon>
        <taxon>Astigmata</taxon>
        <taxon>Glycyphagoidea</taxon>
        <taxon>Echimyopodidae</taxon>
        <taxon>Blomia</taxon>
    </lineage>
</organism>
<dbReference type="SMART" id="SM00020">
    <property type="entry name" value="Tryp_SPc"/>
    <property type="match status" value="1"/>
</dbReference>
<feature type="non-terminal residue" evidence="4">
    <location>
        <position position="1"/>
    </location>
</feature>
<dbReference type="PANTHER" id="PTHR24256">
    <property type="entry name" value="TRYPTASE-RELATED"/>
    <property type="match status" value="1"/>
</dbReference>
<evidence type="ECO:0000313" key="4">
    <source>
        <dbReference type="EMBL" id="KAJ6222464.1"/>
    </source>
</evidence>
<gene>
    <name evidence="4" type="ORF">RDWZM_001009</name>
</gene>
<evidence type="ECO:0000256" key="1">
    <source>
        <dbReference type="ARBA" id="ARBA00023157"/>
    </source>
</evidence>
<dbReference type="Pfam" id="PF00089">
    <property type="entry name" value="Trypsin"/>
    <property type="match status" value="1"/>
</dbReference>
<dbReference type="Gene3D" id="2.40.10.10">
    <property type="entry name" value="Trypsin-like serine proteases"/>
    <property type="match status" value="2"/>
</dbReference>
<dbReference type="GO" id="GO:0004252">
    <property type="term" value="F:serine-type endopeptidase activity"/>
    <property type="evidence" value="ECO:0007669"/>
    <property type="project" value="InterPro"/>
</dbReference>
<evidence type="ECO:0000313" key="5">
    <source>
        <dbReference type="Proteomes" id="UP001142055"/>
    </source>
</evidence>
<dbReference type="InterPro" id="IPR001254">
    <property type="entry name" value="Trypsin_dom"/>
</dbReference>
<keyword evidence="5" id="KW-1185">Reference proteome</keyword>
<comment type="similarity">
    <text evidence="2">Belongs to the peptidase S1 family. CLIP subfamily.</text>
</comment>
<dbReference type="InterPro" id="IPR043504">
    <property type="entry name" value="Peptidase_S1_PA_chymotrypsin"/>
</dbReference>
<dbReference type="EMBL" id="JAPWDV010000001">
    <property type="protein sequence ID" value="KAJ6222464.1"/>
    <property type="molecule type" value="Genomic_DNA"/>
</dbReference>
<sequence length="157" mass="18007">TFLNNGYNPRTDESNIALLKMPKPLNLEKVKDFISPICLPARGVPMKDDICFSSGWGEISPFPFDQKYLRRYHESVISFDQCKKYFWPATKNSFCTSNRGHTDCTGDFGGPLQCLNKDKAWTIEGVYNIGYGFCDNTSVFTKVENYLDWIEDTIDEN</sequence>
<dbReference type="Proteomes" id="UP001142055">
    <property type="component" value="Chromosome 1"/>
</dbReference>
<reference evidence="4" key="1">
    <citation type="submission" date="2022-12" db="EMBL/GenBank/DDBJ databases">
        <title>Genome assemblies of Blomia tropicalis.</title>
        <authorList>
            <person name="Cui Y."/>
        </authorList>
    </citation>
    <scope>NUCLEOTIDE SEQUENCE</scope>
    <source>
        <tissue evidence="4">Adult mites</tissue>
    </source>
</reference>
<dbReference type="SUPFAM" id="SSF50494">
    <property type="entry name" value="Trypsin-like serine proteases"/>
    <property type="match status" value="1"/>
</dbReference>
<proteinExistence type="inferred from homology"/>
<dbReference type="AlphaFoldDB" id="A0A9Q0MB99"/>
<comment type="caution">
    <text evidence="4">The sequence shown here is derived from an EMBL/GenBank/DDBJ whole genome shotgun (WGS) entry which is preliminary data.</text>
</comment>
<dbReference type="GO" id="GO:0006508">
    <property type="term" value="P:proteolysis"/>
    <property type="evidence" value="ECO:0007669"/>
    <property type="project" value="InterPro"/>
</dbReference>